<evidence type="ECO:0000256" key="3">
    <source>
        <dbReference type="ARBA" id="ARBA00022692"/>
    </source>
</evidence>
<evidence type="ECO:0000313" key="11">
    <source>
        <dbReference type="Proteomes" id="UP000066284"/>
    </source>
</evidence>
<proteinExistence type="inferred from homology"/>
<evidence type="ECO:0000256" key="7">
    <source>
        <dbReference type="SAM" id="Phobius"/>
    </source>
</evidence>
<dbReference type="STRING" id="1715989.NITINOP_0572"/>
<evidence type="ECO:0000256" key="6">
    <source>
        <dbReference type="ARBA" id="ARBA00038076"/>
    </source>
</evidence>
<dbReference type="EMBL" id="LN885086">
    <property type="protein sequence ID" value="CUQ65548.1"/>
    <property type="molecule type" value="Genomic_DNA"/>
</dbReference>
<feature type="transmembrane region" description="Helical" evidence="7">
    <location>
        <begin position="331"/>
        <end position="361"/>
    </location>
</feature>
<keyword evidence="5 7" id="KW-0472">Membrane</keyword>
<dbReference type="Proteomes" id="UP000066284">
    <property type="component" value="Chromosome 1"/>
</dbReference>
<dbReference type="InterPro" id="IPR050250">
    <property type="entry name" value="Macrolide_Exporter_MacB"/>
</dbReference>
<evidence type="ECO:0000313" key="10">
    <source>
        <dbReference type="EMBL" id="CUQ65548.1"/>
    </source>
</evidence>
<evidence type="ECO:0000256" key="4">
    <source>
        <dbReference type="ARBA" id="ARBA00022989"/>
    </source>
</evidence>
<sequence>MSFLWLTVLSALRVLRRNPLRAGLTMLGVIIGIGAVVAMVSLGQGATAAIQAEIASLGTNVLIVIPGATTVGGIRGGLGTASTLTVDDAEDIERKVSGVTAVLYGSRSVLQVVRENKNWSTVVFGTTPLFPDMRNWPIIQGSFFTQSDLDSAAKVAVLGTTVVQNLFEPGENAVGAEIRIRNVPFHVIGVLGSKGQSVTGQDQDDLVVLPFSTAERKVFGTSFLGTVGIVLVETDAHADIPAVTDDIRDLLRTRHRLQPSDEDDFTIRTLEDIAQTIAGASRTMMLMLMSIASISLIVGGIGIMNILLVSVTERTREIGLRMAVGATRAHILFQFLIEAVIMTALGGLLGVATGVGIARLLTAMIGWPTIINSRAVAASFLFSLAVGLFFGLYPANKASKLNPIDAMRYE</sequence>
<dbReference type="Pfam" id="PF02687">
    <property type="entry name" value="FtsX"/>
    <property type="match status" value="1"/>
</dbReference>
<evidence type="ECO:0000256" key="2">
    <source>
        <dbReference type="ARBA" id="ARBA00022475"/>
    </source>
</evidence>
<feature type="transmembrane region" description="Helical" evidence="7">
    <location>
        <begin position="373"/>
        <end position="393"/>
    </location>
</feature>
<keyword evidence="3 7" id="KW-0812">Transmembrane</keyword>
<keyword evidence="4 7" id="KW-1133">Transmembrane helix</keyword>
<accession>A0A0S4KM74</accession>
<gene>
    <name evidence="10" type="ORF">NITINOP_0572</name>
</gene>
<reference evidence="11" key="1">
    <citation type="submission" date="2015-09" db="EMBL/GenBank/DDBJ databases">
        <authorList>
            <person name="Daims H."/>
        </authorList>
    </citation>
    <scope>NUCLEOTIDE SEQUENCE [LARGE SCALE GENOMIC DNA]</scope>
</reference>
<dbReference type="InterPro" id="IPR003838">
    <property type="entry name" value="ABC3_permease_C"/>
</dbReference>
<dbReference type="PANTHER" id="PTHR30572">
    <property type="entry name" value="MEMBRANE COMPONENT OF TRANSPORTER-RELATED"/>
    <property type="match status" value="1"/>
</dbReference>
<keyword evidence="2" id="KW-1003">Cell membrane</keyword>
<dbReference type="AlphaFoldDB" id="A0A0S4KM74"/>
<dbReference type="GO" id="GO:0005886">
    <property type="term" value="C:plasma membrane"/>
    <property type="evidence" value="ECO:0007669"/>
    <property type="project" value="UniProtKB-SubCell"/>
</dbReference>
<feature type="transmembrane region" description="Helical" evidence="7">
    <location>
        <begin position="26"/>
        <end position="50"/>
    </location>
</feature>
<organism evidence="10 11">
    <name type="scientific">Candidatus Nitrospira inopinata</name>
    <dbReference type="NCBI Taxonomy" id="1715989"/>
    <lineage>
        <taxon>Bacteria</taxon>
        <taxon>Pseudomonadati</taxon>
        <taxon>Nitrospirota</taxon>
        <taxon>Nitrospiria</taxon>
        <taxon>Nitrospirales</taxon>
        <taxon>Nitrospiraceae</taxon>
        <taxon>Nitrospira</taxon>
    </lineage>
</organism>
<protein>
    <submittedName>
        <fullName evidence="10">Putative ABC-type transport system, permease component</fullName>
    </submittedName>
</protein>
<comment type="similarity">
    <text evidence="6">Belongs to the ABC-4 integral membrane protein family.</text>
</comment>
<feature type="transmembrane region" description="Helical" evidence="7">
    <location>
        <begin position="286"/>
        <end position="311"/>
    </location>
</feature>
<dbReference type="InterPro" id="IPR025857">
    <property type="entry name" value="MacB_PCD"/>
</dbReference>
<evidence type="ECO:0000259" key="9">
    <source>
        <dbReference type="Pfam" id="PF12704"/>
    </source>
</evidence>
<evidence type="ECO:0000259" key="8">
    <source>
        <dbReference type="Pfam" id="PF02687"/>
    </source>
</evidence>
<dbReference type="RefSeq" id="WP_062482967.1">
    <property type="nucleotide sequence ID" value="NZ_LN885086.1"/>
</dbReference>
<evidence type="ECO:0000256" key="5">
    <source>
        <dbReference type="ARBA" id="ARBA00023136"/>
    </source>
</evidence>
<dbReference type="PANTHER" id="PTHR30572:SF4">
    <property type="entry name" value="ABC TRANSPORTER PERMEASE YTRF"/>
    <property type="match status" value="1"/>
</dbReference>
<comment type="subcellular location">
    <subcellularLocation>
        <location evidence="1">Cell membrane</location>
        <topology evidence="1">Multi-pass membrane protein</topology>
    </subcellularLocation>
</comment>
<feature type="domain" description="MacB-like periplasmic core" evidence="9">
    <location>
        <begin position="23"/>
        <end position="249"/>
    </location>
</feature>
<name>A0A0S4KM74_9BACT</name>
<dbReference type="Pfam" id="PF12704">
    <property type="entry name" value="MacB_PCD"/>
    <property type="match status" value="1"/>
</dbReference>
<keyword evidence="11" id="KW-1185">Reference proteome</keyword>
<feature type="domain" description="ABC3 transporter permease C-terminal" evidence="8">
    <location>
        <begin position="290"/>
        <end position="403"/>
    </location>
</feature>
<dbReference type="KEGG" id="nio:NITINOP_0572"/>
<dbReference type="GO" id="GO:0022857">
    <property type="term" value="F:transmembrane transporter activity"/>
    <property type="evidence" value="ECO:0007669"/>
    <property type="project" value="TreeGrafter"/>
</dbReference>
<evidence type="ECO:0000256" key="1">
    <source>
        <dbReference type="ARBA" id="ARBA00004651"/>
    </source>
</evidence>
<dbReference type="OrthoDB" id="9802264at2"/>